<sequence length="395" mass="43452">MKSWLNCTESCEMAISASNLAIWEEIERSESYLVSCMYEEAASTASSVLSDLCNNKSAEVGEEAPLNDMLESAGMVLVQSLKELGSRTQDVLNELSLLFGSVTTIPVQVFLAGVCFQISEGPCTGSQEFLEEFLGKCRFVDGQYYVLATAESNVGCVEGAGGHLVLHVDEYLEVVEAYVVTLAMVLKDVGHAISWVEQAELPGEKRQELLRRLQSLYSPKPTGSSQGSIVALPIDQSEHHSSPIKEQYTSGRSPGALKTPYPSKGNTDTKEVILKLSQQRVSCFWWFRTVTLKFGNGQLLISNGKIVLGCLTILMYYILRRKQATVKRQDSKKTSFVHEEGFSGLVAACIFLPSEPSSCCSTCPNCNPWQPVTVLFFFLSLGFWITVLCFCVLSS</sequence>
<reference evidence="1" key="1">
    <citation type="submission" date="2022-02" db="EMBL/GenBank/DDBJ databases">
        <title>Plant Genome Project.</title>
        <authorList>
            <person name="Zhang R.-G."/>
        </authorList>
    </citation>
    <scope>NUCLEOTIDE SEQUENCE</scope>
    <source>
        <strain evidence="1">AT1</strain>
    </source>
</reference>
<evidence type="ECO:0000313" key="2">
    <source>
        <dbReference type="Proteomes" id="UP001062846"/>
    </source>
</evidence>
<dbReference type="Proteomes" id="UP001062846">
    <property type="component" value="Chromosome 1"/>
</dbReference>
<accession>A0ACC0Q3C5</accession>
<evidence type="ECO:0000313" key="1">
    <source>
        <dbReference type="EMBL" id="KAI8571268.1"/>
    </source>
</evidence>
<proteinExistence type="predicted"/>
<gene>
    <name evidence="1" type="ORF">RHMOL_Rhmol01G0106300</name>
</gene>
<name>A0ACC0Q3C5_RHOML</name>
<dbReference type="EMBL" id="CM046388">
    <property type="protein sequence ID" value="KAI8571268.1"/>
    <property type="molecule type" value="Genomic_DNA"/>
</dbReference>
<protein>
    <submittedName>
        <fullName evidence="1">Uncharacterized protein</fullName>
    </submittedName>
</protein>
<keyword evidence="2" id="KW-1185">Reference proteome</keyword>
<organism evidence="1 2">
    <name type="scientific">Rhododendron molle</name>
    <name type="common">Chinese azalea</name>
    <name type="synonym">Azalea mollis</name>
    <dbReference type="NCBI Taxonomy" id="49168"/>
    <lineage>
        <taxon>Eukaryota</taxon>
        <taxon>Viridiplantae</taxon>
        <taxon>Streptophyta</taxon>
        <taxon>Embryophyta</taxon>
        <taxon>Tracheophyta</taxon>
        <taxon>Spermatophyta</taxon>
        <taxon>Magnoliopsida</taxon>
        <taxon>eudicotyledons</taxon>
        <taxon>Gunneridae</taxon>
        <taxon>Pentapetalae</taxon>
        <taxon>asterids</taxon>
        <taxon>Ericales</taxon>
        <taxon>Ericaceae</taxon>
        <taxon>Ericoideae</taxon>
        <taxon>Rhodoreae</taxon>
        <taxon>Rhododendron</taxon>
    </lineage>
</organism>
<comment type="caution">
    <text evidence="1">The sequence shown here is derived from an EMBL/GenBank/DDBJ whole genome shotgun (WGS) entry which is preliminary data.</text>
</comment>